<dbReference type="EMBL" id="RQHV01000038">
    <property type="protein sequence ID" value="TGN11687.1"/>
    <property type="molecule type" value="Genomic_DNA"/>
</dbReference>
<protein>
    <submittedName>
        <fullName evidence="1">Uncharacterized protein</fullName>
    </submittedName>
</protein>
<keyword evidence="2" id="KW-1185">Reference proteome</keyword>
<proteinExistence type="predicted"/>
<dbReference type="RefSeq" id="WP_135763536.1">
    <property type="nucleotide sequence ID" value="NZ_RQHV01000038.1"/>
</dbReference>
<dbReference type="AlphaFoldDB" id="A0A4R9LU92"/>
<evidence type="ECO:0000313" key="2">
    <source>
        <dbReference type="Proteomes" id="UP000298264"/>
    </source>
</evidence>
<reference evidence="1" key="1">
    <citation type="journal article" date="2019" name="PLoS Negl. Trop. Dis.">
        <title>Revisiting the worldwide diversity of Leptospira species in the environment.</title>
        <authorList>
            <person name="Vincent A.T."/>
            <person name="Schiettekatte O."/>
            <person name="Bourhy P."/>
            <person name="Veyrier F.J."/>
            <person name="Picardeau M."/>
        </authorList>
    </citation>
    <scope>NUCLEOTIDE SEQUENCE [LARGE SCALE GENOMIC DNA]</scope>
    <source>
        <strain evidence="1">201400974</strain>
    </source>
</reference>
<accession>A0A4R9LU92</accession>
<comment type="caution">
    <text evidence="1">The sequence shown here is derived from an EMBL/GenBank/DDBJ whole genome shotgun (WGS) entry which is preliminary data.</text>
</comment>
<evidence type="ECO:0000313" key="1">
    <source>
        <dbReference type="EMBL" id="TGN11687.1"/>
    </source>
</evidence>
<dbReference type="Proteomes" id="UP000298264">
    <property type="component" value="Unassembled WGS sequence"/>
</dbReference>
<organism evidence="1 2">
    <name type="scientific">Leptospira ilyithenensis</name>
    <dbReference type="NCBI Taxonomy" id="2484901"/>
    <lineage>
        <taxon>Bacteria</taxon>
        <taxon>Pseudomonadati</taxon>
        <taxon>Spirochaetota</taxon>
        <taxon>Spirochaetia</taxon>
        <taxon>Leptospirales</taxon>
        <taxon>Leptospiraceae</taxon>
        <taxon>Leptospira</taxon>
    </lineage>
</organism>
<name>A0A4R9LU92_9LEPT</name>
<sequence>MDFIIFSKKNLTYLGFIFVFFSCNPFAKTKIIEDWRFGWEMRWLEMDEIDRFSVSEENASKSYLPYRIPYLSITQPHNKILVARRKWEELREIESPSLFLRGGVRMLGLYSGNQLVARQFYFYPNGIFL</sequence>
<gene>
    <name evidence="1" type="ORF">EHS11_06220</name>
</gene>